<evidence type="ECO:0000313" key="1">
    <source>
        <dbReference type="EMBL" id="MPN15840.1"/>
    </source>
</evidence>
<protein>
    <submittedName>
        <fullName evidence="1">Uncharacterized protein</fullName>
    </submittedName>
</protein>
<accession>A0A645FPF7</accession>
<comment type="caution">
    <text evidence="1">The sequence shown here is derived from an EMBL/GenBank/DDBJ whole genome shotgun (WGS) entry which is preliminary data.</text>
</comment>
<dbReference type="EMBL" id="VSSQ01062701">
    <property type="protein sequence ID" value="MPN15840.1"/>
    <property type="molecule type" value="Genomic_DNA"/>
</dbReference>
<sequence length="79" mass="9520">MSGIVDKVALLLFKPFLLTDVLNDHHRFLFVKAGKMSFKRSLHLKHVQIKFTRSPLFIYIAFFQRYLQQLCNRFWEKFG</sequence>
<organism evidence="1">
    <name type="scientific">bioreactor metagenome</name>
    <dbReference type="NCBI Taxonomy" id="1076179"/>
    <lineage>
        <taxon>unclassified sequences</taxon>
        <taxon>metagenomes</taxon>
        <taxon>ecological metagenomes</taxon>
    </lineage>
</organism>
<dbReference type="AlphaFoldDB" id="A0A645FPF7"/>
<proteinExistence type="predicted"/>
<gene>
    <name evidence="1" type="ORF">SDC9_163176</name>
</gene>
<reference evidence="1" key="1">
    <citation type="submission" date="2019-08" db="EMBL/GenBank/DDBJ databases">
        <authorList>
            <person name="Kucharzyk K."/>
            <person name="Murdoch R.W."/>
            <person name="Higgins S."/>
            <person name="Loffler F."/>
        </authorList>
    </citation>
    <scope>NUCLEOTIDE SEQUENCE</scope>
</reference>
<name>A0A645FPF7_9ZZZZ</name>